<dbReference type="OrthoDB" id="9796672at2"/>
<keyword evidence="5 13" id="KW-0808">Transferase</keyword>
<sequence>MVKKVPNLVSIIRIILSIILLFTKPFSNQFFFLYLGGGISDILDGYIARKYKLTSEFGALLDSIGDFIFIFVLLYLLYPYIRLNQLLTIWIAVICVIRFSSIIVALFRFHTVAFLHTYLNKATGLLLFCFPIFFVWIGMEVTGILLCCLATISGVEELIIHINAKELNRNIISIFHL</sequence>
<keyword evidence="10" id="KW-0594">Phospholipid biosynthesis</keyword>
<feature type="transmembrane region" description="Helical" evidence="14">
    <location>
        <begin position="59"/>
        <end position="81"/>
    </location>
</feature>
<dbReference type="GO" id="GO:0016020">
    <property type="term" value="C:membrane"/>
    <property type="evidence" value="ECO:0007669"/>
    <property type="project" value="UniProtKB-SubCell"/>
</dbReference>
<dbReference type="InterPro" id="IPR050324">
    <property type="entry name" value="CDP-alcohol_PTase-I"/>
</dbReference>
<dbReference type="AlphaFoldDB" id="A0A7V7QNF3"/>
<evidence type="ECO:0000313" key="16">
    <source>
        <dbReference type="Proteomes" id="UP000461768"/>
    </source>
</evidence>
<evidence type="ECO:0000256" key="7">
    <source>
        <dbReference type="ARBA" id="ARBA00022989"/>
    </source>
</evidence>
<keyword evidence="16" id="KW-1185">Reference proteome</keyword>
<dbReference type="PANTHER" id="PTHR14269:SF11">
    <property type="entry name" value="CDP-DIACYLGLYCEROL--GLYCEROL-3-PHOSPHATE 3-PHOSPHATIDYLTRANSFERASE"/>
    <property type="match status" value="1"/>
</dbReference>
<accession>A0A7V7QNF3</accession>
<comment type="subcellular location">
    <subcellularLocation>
        <location evidence="2">Membrane</location>
        <topology evidence="2">Multi-pass membrane protein</topology>
    </subcellularLocation>
</comment>
<dbReference type="InterPro" id="IPR000462">
    <property type="entry name" value="CDP-OH_P_trans"/>
</dbReference>
<evidence type="ECO:0000256" key="8">
    <source>
        <dbReference type="ARBA" id="ARBA00023098"/>
    </source>
</evidence>
<comment type="function">
    <text evidence="1">This protein catalyzes the committed step to the synthesis of the acidic phospholipids.</text>
</comment>
<dbReference type="InterPro" id="IPR048254">
    <property type="entry name" value="CDP_ALCOHOL_P_TRANSF_CS"/>
</dbReference>
<comment type="caution">
    <text evidence="15">The sequence shown here is derived from an EMBL/GenBank/DDBJ whole genome shotgun (WGS) entry which is preliminary data.</text>
</comment>
<dbReference type="EMBL" id="WAGX01000004">
    <property type="protein sequence ID" value="KAB1439968.1"/>
    <property type="molecule type" value="Genomic_DNA"/>
</dbReference>
<keyword evidence="7 14" id="KW-1133">Transmembrane helix</keyword>
<evidence type="ECO:0000256" key="5">
    <source>
        <dbReference type="ARBA" id="ARBA00022679"/>
    </source>
</evidence>
<keyword evidence="11" id="KW-1208">Phospholipid metabolism</keyword>
<protein>
    <recommendedName>
        <fullName evidence="12">Phosphatidylglycerophosphate synthase</fullName>
    </recommendedName>
</protein>
<dbReference type="GO" id="GO:0006655">
    <property type="term" value="P:phosphatidylglycerol biosynthetic process"/>
    <property type="evidence" value="ECO:0007669"/>
    <property type="project" value="UniProtKB-UniPathway"/>
</dbReference>
<dbReference type="PANTHER" id="PTHR14269">
    <property type="entry name" value="CDP-DIACYLGLYCEROL--GLYCEROL-3-PHOSPHATE 3-PHOSPHATIDYLTRANSFERASE-RELATED"/>
    <property type="match status" value="1"/>
</dbReference>
<keyword evidence="6 14" id="KW-0812">Transmembrane</keyword>
<comment type="similarity">
    <text evidence="3 13">Belongs to the CDP-alcohol phosphatidyltransferase class-I family.</text>
</comment>
<dbReference type="PIRSF" id="PIRSF000847">
    <property type="entry name" value="Phos_ph_gly_syn"/>
    <property type="match status" value="1"/>
</dbReference>
<proteinExistence type="inferred from homology"/>
<dbReference type="Gene3D" id="1.20.120.1760">
    <property type="match status" value="1"/>
</dbReference>
<organism evidence="15 16">
    <name type="scientific">Candidatus Galacturonatibacter soehngenii</name>
    <dbReference type="NCBI Taxonomy" id="2307010"/>
    <lineage>
        <taxon>Bacteria</taxon>
        <taxon>Bacillati</taxon>
        <taxon>Bacillota</taxon>
        <taxon>Clostridia</taxon>
        <taxon>Lachnospirales</taxon>
        <taxon>Lachnospiraceae</taxon>
        <taxon>Candidatus Galacturonatibacter</taxon>
    </lineage>
</organism>
<evidence type="ECO:0000256" key="6">
    <source>
        <dbReference type="ARBA" id="ARBA00022692"/>
    </source>
</evidence>
<dbReference type="GO" id="GO:0008444">
    <property type="term" value="F:CDP-diacylglycerol-glycerol-3-phosphate 3-phosphatidyltransferase activity"/>
    <property type="evidence" value="ECO:0007669"/>
    <property type="project" value="InterPro"/>
</dbReference>
<evidence type="ECO:0000256" key="11">
    <source>
        <dbReference type="ARBA" id="ARBA00023264"/>
    </source>
</evidence>
<evidence type="ECO:0000256" key="13">
    <source>
        <dbReference type="RuleBase" id="RU003750"/>
    </source>
</evidence>
<dbReference type="Proteomes" id="UP000461768">
    <property type="component" value="Unassembled WGS sequence"/>
</dbReference>
<dbReference type="InterPro" id="IPR004570">
    <property type="entry name" value="Phosphatidylglycerol_P_synth"/>
</dbReference>
<evidence type="ECO:0000256" key="1">
    <source>
        <dbReference type="ARBA" id="ARBA00003973"/>
    </source>
</evidence>
<feature type="transmembrane region" description="Helical" evidence="14">
    <location>
        <begin position="119"/>
        <end position="137"/>
    </location>
</feature>
<keyword evidence="4" id="KW-0444">Lipid biosynthesis</keyword>
<evidence type="ECO:0000256" key="12">
    <source>
        <dbReference type="ARBA" id="ARBA00033018"/>
    </source>
</evidence>
<dbReference type="RefSeq" id="WP_151143070.1">
    <property type="nucleotide sequence ID" value="NZ_WAGX01000004.1"/>
</dbReference>
<evidence type="ECO:0000256" key="3">
    <source>
        <dbReference type="ARBA" id="ARBA00010441"/>
    </source>
</evidence>
<reference evidence="15 16" key="1">
    <citation type="submission" date="2019-09" db="EMBL/GenBank/DDBJ databases">
        <authorList>
            <person name="Valk L.C."/>
        </authorList>
    </citation>
    <scope>NUCLEOTIDE SEQUENCE [LARGE SCALE GENOMIC DNA]</scope>
    <source>
        <strain evidence="15">GalUA</strain>
    </source>
</reference>
<evidence type="ECO:0000313" key="15">
    <source>
        <dbReference type="EMBL" id="KAB1439968.1"/>
    </source>
</evidence>
<evidence type="ECO:0000256" key="2">
    <source>
        <dbReference type="ARBA" id="ARBA00004141"/>
    </source>
</evidence>
<keyword evidence="8" id="KW-0443">Lipid metabolism</keyword>
<dbReference type="UniPathway" id="UPA00084">
    <property type="reaction ID" value="UER00503"/>
</dbReference>
<feature type="transmembrane region" description="Helical" evidence="14">
    <location>
        <begin position="87"/>
        <end position="107"/>
    </location>
</feature>
<evidence type="ECO:0000256" key="9">
    <source>
        <dbReference type="ARBA" id="ARBA00023136"/>
    </source>
</evidence>
<gene>
    <name evidence="15" type="ORF">F7O84_06195</name>
</gene>
<name>A0A7V7QNF3_9FIRM</name>
<evidence type="ECO:0000256" key="14">
    <source>
        <dbReference type="SAM" id="Phobius"/>
    </source>
</evidence>
<keyword evidence="9 14" id="KW-0472">Membrane</keyword>
<evidence type="ECO:0000256" key="10">
    <source>
        <dbReference type="ARBA" id="ARBA00023209"/>
    </source>
</evidence>
<dbReference type="Pfam" id="PF01066">
    <property type="entry name" value="CDP-OH_P_transf"/>
    <property type="match status" value="1"/>
</dbReference>
<reference evidence="15 16" key="2">
    <citation type="submission" date="2020-02" db="EMBL/GenBank/DDBJ databases">
        <title>Candidatus Galacturonibacter soehngenii shows hetero-acetogenic catabolism of galacturonic acid but lacks a canonical carbon monoxide dehydrogenase/acetyl-CoA synthase complex.</title>
        <authorList>
            <person name="Diender M."/>
            <person name="Stouten G.R."/>
            <person name="Petersen J.F."/>
            <person name="Nielsen P.H."/>
            <person name="Dueholm M.S."/>
            <person name="Pronk J.T."/>
            <person name="Van Loosdrecht M.C.M."/>
        </authorList>
    </citation>
    <scope>NUCLEOTIDE SEQUENCE [LARGE SCALE GENOMIC DNA]</scope>
    <source>
        <strain evidence="15">GalUA</strain>
    </source>
</reference>
<dbReference type="InterPro" id="IPR043130">
    <property type="entry name" value="CDP-OH_PTrfase_TM_dom"/>
</dbReference>
<evidence type="ECO:0000256" key="4">
    <source>
        <dbReference type="ARBA" id="ARBA00022516"/>
    </source>
</evidence>
<dbReference type="PROSITE" id="PS00379">
    <property type="entry name" value="CDP_ALCOHOL_P_TRANSF"/>
    <property type="match status" value="1"/>
</dbReference>